<reference evidence="1 2" key="1">
    <citation type="submission" date="2021-01" db="EMBL/GenBank/DDBJ databases">
        <title>Actinoplanes sp. nov. LDG1-01 isolated from lichen.</title>
        <authorList>
            <person name="Saeng-In P."/>
            <person name="Phongsopitanun W."/>
            <person name="Kanchanasin P."/>
            <person name="Yuki M."/>
            <person name="Kudo T."/>
            <person name="Ohkuma M."/>
            <person name="Tanasupawat S."/>
        </authorList>
    </citation>
    <scope>NUCLEOTIDE SEQUENCE [LARGE SCALE GENOMIC DNA]</scope>
    <source>
        <strain evidence="1 2">LDG1-01</strain>
    </source>
</reference>
<name>A0ABS1VHK5_9ACTN</name>
<evidence type="ECO:0000313" key="1">
    <source>
        <dbReference type="EMBL" id="MBL7254149.1"/>
    </source>
</evidence>
<protein>
    <recommendedName>
        <fullName evidence="3">ASCH domain-containing protein</fullName>
    </recommendedName>
</protein>
<sequence>MSDLREFRRVCHEGARLTGGRVTEFRVSDRVTPNFHQGIVDYGDRTVAVVIARDTGAVAVAEPRSLDGDWGPLTFVDLPDLIGALAFAGEFRVLTPEELAAPLDPARWPELSAYDIRSWKPESTGAALFNFWD</sequence>
<accession>A0ABS1VHK5</accession>
<gene>
    <name evidence="1" type="ORF">JKJ07_07480</name>
</gene>
<proteinExistence type="predicted"/>
<dbReference type="RefSeq" id="WP_202990487.1">
    <property type="nucleotide sequence ID" value="NZ_JAENHO010000002.1"/>
</dbReference>
<dbReference type="EMBL" id="JAENHO010000002">
    <property type="protein sequence ID" value="MBL7254149.1"/>
    <property type="molecule type" value="Genomic_DNA"/>
</dbReference>
<comment type="caution">
    <text evidence="1">The sequence shown here is derived from an EMBL/GenBank/DDBJ whole genome shotgun (WGS) entry which is preliminary data.</text>
</comment>
<evidence type="ECO:0000313" key="2">
    <source>
        <dbReference type="Proteomes" id="UP000598996"/>
    </source>
</evidence>
<keyword evidence="2" id="KW-1185">Reference proteome</keyword>
<dbReference type="Proteomes" id="UP000598996">
    <property type="component" value="Unassembled WGS sequence"/>
</dbReference>
<organism evidence="1 2">
    <name type="scientific">Paractinoplanes lichenicola</name>
    <dbReference type="NCBI Taxonomy" id="2802976"/>
    <lineage>
        <taxon>Bacteria</taxon>
        <taxon>Bacillati</taxon>
        <taxon>Actinomycetota</taxon>
        <taxon>Actinomycetes</taxon>
        <taxon>Micromonosporales</taxon>
        <taxon>Micromonosporaceae</taxon>
        <taxon>Paractinoplanes</taxon>
    </lineage>
</organism>
<evidence type="ECO:0008006" key="3">
    <source>
        <dbReference type="Google" id="ProtNLM"/>
    </source>
</evidence>